<dbReference type="Proteomes" id="UP000503130">
    <property type="component" value="Chromosome"/>
</dbReference>
<accession>A0AAE6YS36</accession>
<evidence type="ECO:0000313" key="10">
    <source>
        <dbReference type="Proteomes" id="UP000503130"/>
    </source>
</evidence>
<dbReference type="GeneID" id="64019299"/>
<dbReference type="InterPro" id="IPR036095">
    <property type="entry name" value="PTS_EIIB-like_sf"/>
</dbReference>
<dbReference type="InterPro" id="IPR051819">
    <property type="entry name" value="PTS_sugar-specific_EIIB"/>
</dbReference>
<keyword evidence="3 9" id="KW-0762">Sugar transport</keyword>
<evidence type="ECO:0000256" key="7">
    <source>
        <dbReference type="PROSITE-ProRule" id="PRU00423"/>
    </source>
</evidence>
<dbReference type="Gene3D" id="3.40.50.2300">
    <property type="match status" value="1"/>
</dbReference>
<dbReference type="RefSeq" id="WP_003065842.1">
    <property type="nucleotide sequence ID" value="NZ_CP050959.1"/>
</dbReference>
<keyword evidence="1" id="KW-0813">Transport</keyword>
<dbReference type="PROSITE" id="PS51100">
    <property type="entry name" value="PTS_EIIB_TYPE_3"/>
    <property type="match status" value="1"/>
</dbReference>
<reference evidence="9 10" key="1">
    <citation type="submission" date="2019-09" db="EMBL/GenBank/DDBJ databases">
        <title>FDA dAtabase for Regulatory Grade micrObial Sequences (FDA-ARGOS): Supporting development and validation of Infectious Disease Dx tests.</title>
        <authorList>
            <person name="Sciortino C."/>
            <person name="Tallon L."/>
            <person name="Sadzewicz L."/>
            <person name="Vavikolanu K."/>
            <person name="Mehta A."/>
            <person name="Aluvathingal J."/>
            <person name="Nadendla S."/>
            <person name="Nandy P."/>
            <person name="Geyer C."/>
            <person name="Yan Y."/>
            <person name="Sichtig H."/>
        </authorList>
    </citation>
    <scope>NUCLEOTIDE SEQUENCE [LARGE SCALE GENOMIC DNA]</scope>
    <source>
        <strain evidence="9 10">FDAARGOS_666</strain>
    </source>
</reference>
<dbReference type="PANTHER" id="PTHR34581">
    <property type="entry name" value="PTS SYSTEM N,N'-DIACETYLCHITOBIOSE-SPECIFIC EIIB COMPONENT"/>
    <property type="match status" value="1"/>
</dbReference>
<dbReference type="Pfam" id="PF02302">
    <property type="entry name" value="PTS_IIB"/>
    <property type="match status" value="1"/>
</dbReference>
<dbReference type="InterPro" id="IPR013012">
    <property type="entry name" value="PTS_EIIB_3"/>
</dbReference>
<name>A0AAE6YS36_9STRE</name>
<keyword evidence="2" id="KW-0597">Phosphoprotein</keyword>
<evidence type="ECO:0000256" key="1">
    <source>
        <dbReference type="ARBA" id="ARBA00022448"/>
    </source>
</evidence>
<dbReference type="CDD" id="cd05564">
    <property type="entry name" value="PTS_IIB_chitobiose_lichenan"/>
    <property type="match status" value="1"/>
</dbReference>
<organism evidence="9 10">
    <name type="scientific">Streptococcus gallolyticus</name>
    <dbReference type="NCBI Taxonomy" id="315405"/>
    <lineage>
        <taxon>Bacteria</taxon>
        <taxon>Bacillati</taxon>
        <taxon>Bacillota</taxon>
        <taxon>Bacilli</taxon>
        <taxon>Lactobacillales</taxon>
        <taxon>Streptococcaceae</taxon>
        <taxon>Streptococcus</taxon>
    </lineage>
</organism>
<dbReference type="SUPFAM" id="SSF52794">
    <property type="entry name" value="PTS system IIB component-like"/>
    <property type="match status" value="1"/>
</dbReference>
<keyword evidence="6" id="KW-0418">Kinase</keyword>
<dbReference type="GO" id="GO:0008982">
    <property type="term" value="F:protein-N(PI)-phosphohistidine-sugar phosphotransferase activity"/>
    <property type="evidence" value="ECO:0007669"/>
    <property type="project" value="InterPro"/>
</dbReference>
<evidence type="ECO:0000256" key="5">
    <source>
        <dbReference type="ARBA" id="ARBA00022683"/>
    </source>
</evidence>
<proteinExistence type="predicted"/>
<dbReference type="GO" id="GO:0009401">
    <property type="term" value="P:phosphoenolpyruvate-dependent sugar phosphotransferase system"/>
    <property type="evidence" value="ECO:0007669"/>
    <property type="project" value="UniProtKB-KW"/>
</dbReference>
<sequence length="99" mass="11074">MKILLVCAGGMSTSILMQKMAKYWEEQGQELTIKAVGLGDYENVYKDFDIVMMGPQVSYRLKEVKENTGLPTAAIPSFEYAIGDCPKIMKLAEQLYAEV</sequence>
<dbReference type="PANTHER" id="PTHR34581:SF2">
    <property type="entry name" value="PTS SYSTEM N,N'-DIACETYLCHITOBIOSE-SPECIFIC EIIB COMPONENT"/>
    <property type="match status" value="1"/>
</dbReference>
<protein>
    <submittedName>
        <fullName evidence="9">PTS sugar transporter subunit IIB</fullName>
    </submittedName>
</protein>
<feature type="modified residue" description="Phosphocysteine; by EIIA" evidence="7">
    <location>
        <position position="7"/>
    </location>
</feature>
<evidence type="ECO:0000313" key="9">
    <source>
        <dbReference type="EMBL" id="QIX74807.1"/>
    </source>
</evidence>
<evidence type="ECO:0000256" key="3">
    <source>
        <dbReference type="ARBA" id="ARBA00022597"/>
    </source>
</evidence>
<evidence type="ECO:0000259" key="8">
    <source>
        <dbReference type="PROSITE" id="PS51100"/>
    </source>
</evidence>
<feature type="domain" description="PTS EIIB type-3" evidence="8">
    <location>
        <begin position="1"/>
        <end position="99"/>
    </location>
</feature>
<keyword evidence="5" id="KW-0598">Phosphotransferase system</keyword>
<gene>
    <name evidence="9" type="ORF">FOB74_10375</name>
</gene>
<evidence type="ECO:0000256" key="6">
    <source>
        <dbReference type="ARBA" id="ARBA00022777"/>
    </source>
</evidence>
<keyword evidence="4" id="KW-0808">Transferase</keyword>
<evidence type="ECO:0000256" key="4">
    <source>
        <dbReference type="ARBA" id="ARBA00022679"/>
    </source>
</evidence>
<dbReference type="GO" id="GO:0016301">
    <property type="term" value="F:kinase activity"/>
    <property type="evidence" value="ECO:0007669"/>
    <property type="project" value="UniProtKB-KW"/>
</dbReference>
<dbReference type="InterPro" id="IPR003501">
    <property type="entry name" value="PTS_EIIB_2/3"/>
</dbReference>
<evidence type="ECO:0000256" key="2">
    <source>
        <dbReference type="ARBA" id="ARBA00022553"/>
    </source>
</evidence>
<dbReference type="EMBL" id="CP050959">
    <property type="protein sequence ID" value="QIX74807.1"/>
    <property type="molecule type" value="Genomic_DNA"/>
</dbReference>
<dbReference type="AlphaFoldDB" id="A0AAE6YS36"/>